<dbReference type="SUPFAM" id="SSF56281">
    <property type="entry name" value="Metallo-hydrolase/oxidoreductase"/>
    <property type="match status" value="1"/>
</dbReference>
<reference evidence="2 3" key="1">
    <citation type="journal article" date="2011" name="J. Bacteriol.">
        <title>Complete genome sequence of Metallosphaera cuprina, a metal sulfide-oxidizing archaeon from a hot spring.</title>
        <authorList>
            <person name="Liu L.J."/>
            <person name="You X.Y."/>
            <person name="Zheng H."/>
            <person name="Wang S."/>
            <person name="Jiang C.Y."/>
            <person name="Liu S.J."/>
        </authorList>
    </citation>
    <scope>NUCLEOTIDE SEQUENCE [LARGE SCALE GENOMIC DNA]</scope>
    <source>
        <strain evidence="2 3">Ar-4</strain>
    </source>
</reference>
<dbReference type="EMBL" id="CP002656">
    <property type="protein sequence ID" value="AEB94847.1"/>
    <property type="molecule type" value="Genomic_DNA"/>
</dbReference>
<dbReference type="KEGG" id="mcn:Mcup_0742"/>
<organism evidence="2 3">
    <name type="scientific">Metallosphaera cuprina (strain Ar-4)</name>
    <dbReference type="NCBI Taxonomy" id="1006006"/>
    <lineage>
        <taxon>Archaea</taxon>
        <taxon>Thermoproteota</taxon>
        <taxon>Thermoprotei</taxon>
        <taxon>Sulfolobales</taxon>
        <taxon>Sulfolobaceae</taxon>
        <taxon>Metallosphaera</taxon>
    </lineage>
</organism>
<name>F4G1V8_METCR</name>
<gene>
    <name evidence="2" type="ordered locus">Mcup_0742</name>
</gene>
<sequence length="258" mass="28282">MCSGIHAIPSGPGEFPEAVYSFVICDKLNVMIDAGVANSVMDVGFLDKLDYVVVTHLHVDHVGALSEIVQRYKSKVIVYNGYSKYLKDPRKINSDARSVLGELVDIYGEVQPTEATFLEVNGGETIDLGEKKMEILYTPGHAKHHISALIDNIVYTGDSAGGRYNGVPIPTTPPPLELNKYIKSLKLQIGLKPRAVGLAHGGLTSPLHLEEHLNQILSKRFKANLDIGGMAEEILNKHLEVNYKALEEALAKENIELD</sequence>
<dbReference type="InterPro" id="IPR036866">
    <property type="entry name" value="RibonucZ/Hydroxyglut_hydro"/>
</dbReference>
<dbReference type="HOGENOM" id="CLU_061385_0_0_2"/>
<dbReference type="RefSeq" id="WP_013737345.1">
    <property type="nucleotide sequence ID" value="NC_015435.1"/>
</dbReference>
<dbReference type="Pfam" id="PF00753">
    <property type="entry name" value="Lactamase_B"/>
    <property type="match status" value="1"/>
</dbReference>
<dbReference type="PANTHER" id="PTHR42951">
    <property type="entry name" value="METALLO-BETA-LACTAMASE DOMAIN-CONTAINING"/>
    <property type="match status" value="1"/>
</dbReference>
<evidence type="ECO:0000313" key="3">
    <source>
        <dbReference type="Proteomes" id="UP000007812"/>
    </source>
</evidence>
<proteinExistence type="predicted"/>
<dbReference type="OrthoDB" id="197151at2157"/>
<keyword evidence="3" id="KW-1185">Reference proteome</keyword>
<dbReference type="Gene3D" id="3.60.15.10">
    <property type="entry name" value="Ribonuclease Z/Hydroxyacylglutathione hydrolase-like"/>
    <property type="match status" value="1"/>
</dbReference>
<dbReference type="GeneID" id="10492933"/>
<dbReference type="AlphaFoldDB" id="F4G1V8"/>
<evidence type="ECO:0000313" key="2">
    <source>
        <dbReference type="EMBL" id="AEB94847.1"/>
    </source>
</evidence>
<dbReference type="InterPro" id="IPR001279">
    <property type="entry name" value="Metallo-B-lactamas"/>
</dbReference>
<feature type="domain" description="Metallo-beta-lactamase" evidence="1">
    <location>
        <begin position="18"/>
        <end position="200"/>
    </location>
</feature>
<dbReference type="InterPro" id="IPR050855">
    <property type="entry name" value="NDM-1-like"/>
</dbReference>
<evidence type="ECO:0000259" key="1">
    <source>
        <dbReference type="SMART" id="SM00849"/>
    </source>
</evidence>
<dbReference type="Proteomes" id="UP000007812">
    <property type="component" value="Chromosome"/>
</dbReference>
<protein>
    <submittedName>
        <fullName evidence="2">Beta-lactamase domain-containing protein</fullName>
    </submittedName>
</protein>
<dbReference type="PANTHER" id="PTHR42951:SF4">
    <property type="entry name" value="ACYL-COENZYME A THIOESTERASE MBLAC2"/>
    <property type="match status" value="1"/>
</dbReference>
<dbReference type="eggNOG" id="arCOG00505">
    <property type="taxonomic scope" value="Archaea"/>
</dbReference>
<accession>F4G1V8</accession>
<dbReference type="SMART" id="SM00849">
    <property type="entry name" value="Lactamase_B"/>
    <property type="match status" value="1"/>
</dbReference>
<dbReference type="PATRIC" id="fig|1006006.8.peg.741"/>